<feature type="domain" description="CMP/dCMP-type deaminase" evidence="1">
    <location>
        <begin position="146"/>
        <end position="215"/>
    </location>
</feature>
<dbReference type="EMBL" id="CAJVPQ010000209">
    <property type="protein sequence ID" value="CAG8457624.1"/>
    <property type="molecule type" value="Genomic_DNA"/>
</dbReference>
<dbReference type="AlphaFoldDB" id="A0A9N8VJD7"/>
<evidence type="ECO:0000259" key="1">
    <source>
        <dbReference type="Pfam" id="PF00383"/>
    </source>
</evidence>
<dbReference type="Proteomes" id="UP000789570">
    <property type="component" value="Unassembled WGS sequence"/>
</dbReference>
<dbReference type="Gene3D" id="3.40.140.10">
    <property type="entry name" value="Cytidine Deaminase, domain 2"/>
    <property type="match status" value="1"/>
</dbReference>
<reference evidence="2" key="1">
    <citation type="submission" date="2021-06" db="EMBL/GenBank/DDBJ databases">
        <authorList>
            <person name="Kallberg Y."/>
            <person name="Tangrot J."/>
            <person name="Rosling A."/>
        </authorList>
    </citation>
    <scope>NUCLEOTIDE SEQUENCE</scope>
    <source>
        <strain evidence="2">UK204</strain>
    </source>
</reference>
<accession>A0A9N8VJD7</accession>
<keyword evidence="3" id="KW-1185">Reference proteome</keyword>
<dbReference type="Pfam" id="PF00383">
    <property type="entry name" value="dCMP_cyt_deam_1"/>
    <property type="match status" value="1"/>
</dbReference>
<dbReference type="GO" id="GO:0006139">
    <property type="term" value="P:nucleobase-containing compound metabolic process"/>
    <property type="evidence" value="ECO:0007669"/>
    <property type="project" value="UniProtKB-ARBA"/>
</dbReference>
<dbReference type="SUPFAM" id="SSF53927">
    <property type="entry name" value="Cytidine deaminase-like"/>
    <property type="match status" value="1"/>
</dbReference>
<name>A0A9N8VJD7_9GLOM</name>
<dbReference type="GO" id="GO:0003824">
    <property type="term" value="F:catalytic activity"/>
    <property type="evidence" value="ECO:0007669"/>
    <property type="project" value="InterPro"/>
</dbReference>
<dbReference type="OrthoDB" id="3180714at2759"/>
<evidence type="ECO:0000313" key="3">
    <source>
        <dbReference type="Proteomes" id="UP000789570"/>
    </source>
</evidence>
<gene>
    <name evidence="2" type="ORF">FCALED_LOCUS1582</name>
</gene>
<protein>
    <submittedName>
        <fullName evidence="2">2508_t:CDS:1</fullName>
    </submittedName>
</protein>
<sequence>MTTAEQILPFECVLSEEESRVLETVDIYVSDVEPKETERVIKFLENHCPRDNEILCHAKRIKKTSHDKGFTLAVLICSVEKITITELTILINNHNLGSILKPRIQQICKYPAITRSQFDEWRKLWPINFREDPRRETKFTLKEIERIKQYMDNAIQLSSQAKSKGELPIGCILVDPKKNITLSEVIDTRNSTKNPLRHAILNCIDDIASLERSNRVKKSKKIEVPRKRTFNEVTIEGKDDVEITLDEDDFVEQRENVESAYLCVQWHLYIQGLDEYFMVVQTQYQSFKGLLQHKIDDLPLIDC</sequence>
<dbReference type="InterPro" id="IPR002125">
    <property type="entry name" value="CMP_dCMP_dom"/>
</dbReference>
<comment type="caution">
    <text evidence="2">The sequence shown here is derived from an EMBL/GenBank/DDBJ whole genome shotgun (WGS) entry which is preliminary data.</text>
</comment>
<evidence type="ECO:0000313" key="2">
    <source>
        <dbReference type="EMBL" id="CAG8457624.1"/>
    </source>
</evidence>
<organism evidence="2 3">
    <name type="scientific">Funneliformis caledonium</name>
    <dbReference type="NCBI Taxonomy" id="1117310"/>
    <lineage>
        <taxon>Eukaryota</taxon>
        <taxon>Fungi</taxon>
        <taxon>Fungi incertae sedis</taxon>
        <taxon>Mucoromycota</taxon>
        <taxon>Glomeromycotina</taxon>
        <taxon>Glomeromycetes</taxon>
        <taxon>Glomerales</taxon>
        <taxon>Glomeraceae</taxon>
        <taxon>Funneliformis</taxon>
    </lineage>
</organism>
<proteinExistence type="predicted"/>
<dbReference type="InterPro" id="IPR016193">
    <property type="entry name" value="Cytidine_deaminase-like"/>
</dbReference>